<dbReference type="PANTHER" id="PTHR22775:SF3">
    <property type="entry name" value="SORTING NEXIN-13"/>
    <property type="match status" value="1"/>
</dbReference>
<organism evidence="2 3">
    <name type="scientific">Dibothriocephalus latus</name>
    <name type="common">Fish tapeworm</name>
    <name type="synonym">Diphyllobothrium latum</name>
    <dbReference type="NCBI Taxonomy" id="60516"/>
    <lineage>
        <taxon>Eukaryota</taxon>
        <taxon>Metazoa</taxon>
        <taxon>Spiralia</taxon>
        <taxon>Lophotrochozoa</taxon>
        <taxon>Platyhelminthes</taxon>
        <taxon>Cestoda</taxon>
        <taxon>Eucestoda</taxon>
        <taxon>Diphyllobothriidea</taxon>
        <taxon>Diphyllobothriidae</taxon>
        <taxon>Dibothriocephalus</taxon>
    </lineage>
</organism>
<feature type="domain" description="PXA" evidence="1">
    <location>
        <begin position="38"/>
        <end position="284"/>
    </location>
</feature>
<gene>
    <name evidence="2" type="ORF">DILT_LOCUS6055</name>
</gene>
<reference evidence="2 3" key="1">
    <citation type="submission" date="2018-11" db="EMBL/GenBank/DDBJ databases">
        <authorList>
            <consortium name="Pathogen Informatics"/>
        </authorList>
    </citation>
    <scope>NUCLEOTIDE SEQUENCE [LARGE SCALE GENOMIC DNA]</scope>
</reference>
<dbReference type="PROSITE" id="PS51207">
    <property type="entry name" value="PXA"/>
    <property type="match status" value="1"/>
</dbReference>
<keyword evidence="3" id="KW-1185">Reference proteome</keyword>
<dbReference type="InterPro" id="IPR003114">
    <property type="entry name" value="Phox_assoc"/>
</dbReference>
<name>A0A3P7L0L5_DIBLA</name>
<dbReference type="PANTHER" id="PTHR22775">
    <property type="entry name" value="SORTING NEXIN"/>
    <property type="match status" value="1"/>
</dbReference>
<evidence type="ECO:0000313" key="2">
    <source>
        <dbReference type="EMBL" id="VDN10224.1"/>
    </source>
</evidence>
<dbReference type="Proteomes" id="UP000281553">
    <property type="component" value="Unassembled WGS sequence"/>
</dbReference>
<dbReference type="AlphaFoldDB" id="A0A3P7L0L5"/>
<protein>
    <recommendedName>
        <fullName evidence="1">PXA domain-containing protein</fullName>
    </recommendedName>
</protein>
<proteinExistence type="predicted"/>
<evidence type="ECO:0000313" key="3">
    <source>
        <dbReference type="Proteomes" id="UP000281553"/>
    </source>
</evidence>
<dbReference type="GO" id="GO:0035091">
    <property type="term" value="F:phosphatidylinositol binding"/>
    <property type="evidence" value="ECO:0007669"/>
    <property type="project" value="TreeGrafter"/>
</dbReference>
<sequence>MLKRRYNGRYSNNIVILLERLPFGHSTTFFDPRIVKLPYHINENLQRLFDLTIERFITSWFNQLSNDPQFPSEIKLQFQHACSALLLRLETVDVPRLIEEKLLCCVVHHVEHLLILNKGQYGFDESVGPQDLGLSFPPDDEVLHQLYTFNYLHPAMLSRQNESAYLRGVVRRLLPHLFIPPALGPPSGTRRLTGTTHSGQKGNSQVNNLSFSSLAYVSAQFYHQLPKPTPSAFNTKSIAEGDARTPVDNCAFSFLTELLANHVILPALDSVANPVSSHFIVQVIVFLDLTTLTSFHDPASAQGTA</sequence>
<dbReference type="Pfam" id="PF02194">
    <property type="entry name" value="PXA"/>
    <property type="match status" value="1"/>
</dbReference>
<dbReference type="SMART" id="SM00313">
    <property type="entry name" value="PXA"/>
    <property type="match status" value="1"/>
</dbReference>
<dbReference type="OrthoDB" id="5957963at2759"/>
<accession>A0A3P7L0L5</accession>
<dbReference type="EMBL" id="UYRU01048702">
    <property type="protein sequence ID" value="VDN10224.1"/>
    <property type="molecule type" value="Genomic_DNA"/>
</dbReference>
<evidence type="ECO:0000259" key="1">
    <source>
        <dbReference type="PROSITE" id="PS51207"/>
    </source>
</evidence>